<organism evidence="9 10">
    <name type="scientific">Pedobacter duraquae</name>
    <dbReference type="NCBI Taxonomy" id="425511"/>
    <lineage>
        <taxon>Bacteria</taxon>
        <taxon>Pseudomonadati</taxon>
        <taxon>Bacteroidota</taxon>
        <taxon>Sphingobacteriia</taxon>
        <taxon>Sphingobacteriales</taxon>
        <taxon>Sphingobacteriaceae</taxon>
        <taxon>Pedobacter</taxon>
    </lineage>
</organism>
<dbReference type="Pfam" id="PF07683">
    <property type="entry name" value="CobW_C"/>
    <property type="match status" value="1"/>
</dbReference>
<dbReference type="RefSeq" id="WP_133551561.1">
    <property type="nucleotide sequence ID" value="NZ_SNWM01000001.1"/>
</dbReference>
<sequence>MAKEVTLLTGFLGAGKTTLLNQIITQKTETRFAIVENEIGEMSIDAELVVKGATELVELNNGCLCCSLNDDIFEVLNELWDKREQWDHLIIEATGIADPANIAQPFLTMEQVKRGYILKRVICVVDAEQVEDQLRETAEAVQQLVFSDLILLNKTEKVSPEYLLELQATLKSINPFATVYIGTKDDYKIKQLFQQERILNFSASPQAVTPKGIFSISRDPAKAAPLLAISSLHQQHQHSEIETILLRYTQSMDITLLEHRMMVFLILQSASVYRIKGIIYSEGFESKIILQTVGKSLAVDLGERWLPDELRESKVVFIGKNLQVHGFDKMFRDCLTKNL</sequence>
<dbReference type="OrthoDB" id="9808822at2"/>
<comment type="similarity">
    <text evidence="4">Belongs to the SIMIBI class G3E GTPase family. ZNG1 subfamily.</text>
</comment>
<comment type="function">
    <text evidence="5">Zinc chaperone that directly transfers zinc cofactor to target proteins, thereby activating them. Zinc is transferred from the CXCC motif in the GTPase domain to the zinc binding site in target proteins in a process requiring GTP hydrolysis.</text>
</comment>
<dbReference type="InterPro" id="IPR027417">
    <property type="entry name" value="P-loop_NTPase"/>
</dbReference>
<proteinExistence type="inferred from homology"/>
<dbReference type="AlphaFoldDB" id="A0A4R6IP51"/>
<dbReference type="GO" id="GO:0000166">
    <property type="term" value="F:nucleotide binding"/>
    <property type="evidence" value="ECO:0007669"/>
    <property type="project" value="UniProtKB-KW"/>
</dbReference>
<accession>A0A4R6IP51</accession>
<keyword evidence="10" id="KW-1185">Reference proteome</keyword>
<reference evidence="9 10" key="1">
    <citation type="submission" date="2019-03" db="EMBL/GenBank/DDBJ databases">
        <title>Genomic Encyclopedia of Archaeal and Bacterial Type Strains, Phase II (KMG-II): from individual species to whole genera.</title>
        <authorList>
            <person name="Goeker M."/>
        </authorList>
    </citation>
    <scope>NUCLEOTIDE SEQUENCE [LARGE SCALE GENOMIC DNA]</scope>
    <source>
        <strain evidence="9 10">DSM 19034</strain>
    </source>
</reference>
<name>A0A4R6IP51_9SPHI</name>
<evidence type="ECO:0000256" key="6">
    <source>
        <dbReference type="ARBA" id="ARBA00049117"/>
    </source>
</evidence>
<dbReference type="Gene3D" id="3.30.1220.10">
    <property type="entry name" value="CobW-like, C-terminal domain"/>
    <property type="match status" value="1"/>
</dbReference>
<feature type="domain" description="CobW C-terminal" evidence="8">
    <location>
        <begin position="252"/>
        <end position="335"/>
    </location>
</feature>
<dbReference type="GO" id="GO:0016787">
    <property type="term" value="F:hydrolase activity"/>
    <property type="evidence" value="ECO:0007669"/>
    <property type="project" value="UniProtKB-KW"/>
</dbReference>
<evidence type="ECO:0000259" key="8">
    <source>
        <dbReference type="Pfam" id="PF07683"/>
    </source>
</evidence>
<dbReference type="InterPro" id="IPR036627">
    <property type="entry name" value="CobW-likC_sf"/>
</dbReference>
<dbReference type="SUPFAM" id="SSF52540">
    <property type="entry name" value="P-loop containing nucleoside triphosphate hydrolases"/>
    <property type="match status" value="1"/>
</dbReference>
<evidence type="ECO:0000256" key="3">
    <source>
        <dbReference type="ARBA" id="ARBA00023186"/>
    </source>
</evidence>
<protein>
    <submittedName>
        <fullName evidence="9">G3E family GTPase</fullName>
    </submittedName>
</protein>
<evidence type="ECO:0000256" key="5">
    <source>
        <dbReference type="ARBA" id="ARBA00045658"/>
    </source>
</evidence>
<dbReference type="InterPro" id="IPR011629">
    <property type="entry name" value="CobW-like_C"/>
</dbReference>
<dbReference type="EMBL" id="SNWM01000001">
    <property type="protein sequence ID" value="TDO23967.1"/>
    <property type="molecule type" value="Genomic_DNA"/>
</dbReference>
<dbReference type="Gene3D" id="3.40.50.300">
    <property type="entry name" value="P-loop containing nucleotide triphosphate hydrolases"/>
    <property type="match status" value="1"/>
</dbReference>
<dbReference type="InterPro" id="IPR051316">
    <property type="entry name" value="Zinc-reg_GTPase_activator"/>
</dbReference>
<dbReference type="GO" id="GO:0005737">
    <property type="term" value="C:cytoplasm"/>
    <property type="evidence" value="ECO:0007669"/>
    <property type="project" value="TreeGrafter"/>
</dbReference>
<comment type="catalytic activity">
    <reaction evidence="6">
        <text>GTP + H2O = GDP + phosphate + H(+)</text>
        <dbReference type="Rhea" id="RHEA:19669"/>
        <dbReference type="ChEBI" id="CHEBI:15377"/>
        <dbReference type="ChEBI" id="CHEBI:15378"/>
        <dbReference type="ChEBI" id="CHEBI:37565"/>
        <dbReference type="ChEBI" id="CHEBI:43474"/>
        <dbReference type="ChEBI" id="CHEBI:58189"/>
    </reaction>
    <physiologicalReaction direction="left-to-right" evidence="6">
        <dbReference type="Rhea" id="RHEA:19670"/>
    </physiologicalReaction>
</comment>
<dbReference type="PANTHER" id="PTHR13748">
    <property type="entry name" value="COBW-RELATED"/>
    <property type="match status" value="1"/>
</dbReference>
<evidence type="ECO:0000256" key="1">
    <source>
        <dbReference type="ARBA" id="ARBA00022741"/>
    </source>
</evidence>
<feature type="domain" description="CobW/HypB/UreG nucleotide-binding" evidence="7">
    <location>
        <begin position="5"/>
        <end position="179"/>
    </location>
</feature>
<dbReference type="SUPFAM" id="SSF90002">
    <property type="entry name" value="Hypothetical protein YjiA, C-terminal domain"/>
    <property type="match status" value="1"/>
</dbReference>
<dbReference type="PANTHER" id="PTHR13748:SF62">
    <property type="entry name" value="COBW DOMAIN-CONTAINING PROTEIN"/>
    <property type="match status" value="1"/>
</dbReference>
<dbReference type="Pfam" id="PF02492">
    <property type="entry name" value="cobW"/>
    <property type="match status" value="1"/>
</dbReference>
<dbReference type="InterPro" id="IPR003495">
    <property type="entry name" value="CobW/HypB/UreG_nucleotide-bd"/>
</dbReference>
<evidence type="ECO:0000256" key="2">
    <source>
        <dbReference type="ARBA" id="ARBA00022801"/>
    </source>
</evidence>
<dbReference type="Proteomes" id="UP000295499">
    <property type="component" value="Unassembled WGS sequence"/>
</dbReference>
<dbReference type="CDD" id="cd03112">
    <property type="entry name" value="CobW-like"/>
    <property type="match status" value="1"/>
</dbReference>
<evidence type="ECO:0000256" key="4">
    <source>
        <dbReference type="ARBA" id="ARBA00034320"/>
    </source>
</evidence>
<gene>
    <name evidence="9" type="ORF">CLV32_0254</name>
</gene>
<keyword evidence="2" id="KW-0378">Hydrolase</keyword>
<keyword evidence="1" id="KW-0547">Nucleotide-binding</keyword>
<evidence type="ECO:0000313" key="9">
    <source>
        <dbReference type="EMBL" id="TDO23967.1"/>
    </source>
</evidence>
<evidence type="ECO:0000313" key="10">
    <source>
        <dbReference type="Proteomes" id="UP000295499"/>
    </source>
</evidence>
<comment type="caution">
    <text evidence="9">The sequence shown here is derived from an EMBL/GenBank/DDBJ whole genome shotgun (WGS) entry which is preliminary data.</text>
</comment>
<evidence type="ECO:0000259" key="7">
    <source>
        <dbReference type="Pfam" id="PF02492"/>
    </source>
</evidence>
<keyword evidence="3" id="KW-0143">Chaperone</keyword>